<dbReference type="AlphaFoldDB" id="A0A318STT7"/>
<dbReference type="Pfam" id="PF12805">
    <property type="entry name" value="FUSC-like"/>
    <property type="match status" value="1"/>
</dbReference>
<feature type="transmembrane region" description="Helical" evidence="8">
    <location>
        <begin position="70"/>
        <end position="88"/>
    </location>
</feature>
<keyword evidence="12" id="KW-1185">Reference proteome</keyword>
<dbReference type="OrthoDB" id="8670769at2"/>
<accession>A0A318STT7</accession>
<protein>
    <submittedName>
        <fullName evidence="11">Putative membrane protein (TIGR01666 family)</fullName>
    </submittedName>
</protein>
<dbReference type="GO" id="GO:0005886">
    <property type="term" value="C:plasma membrane"/>
    <property type="evidence" value="ECO:0007669"/>
    <property type="project" value="UniProtKB-SubCell"/>
</dbReference>
<evidence type="ECO:0000256" key="6">
    <source>
        <dbReference type="ARBA" id="ARBA00043993"/>
    </source>
</evidence>
<comment type="subcellular location">
    <subcellularLocation>
        <location evidence="1">Cell membrane</location>
        <topology evidence="1">Multi-pass membrane protein</topology>
    </subcellularLocation>
</comment>
<dbReference type="InterPro" id="IPR010019">
    <property type="entry name" value="Integral_membrane_YccS"/>
</dbReference>
<feature type="region of interest" description="Disordered" evidence="7">
    <location>
        <begin position="738"/>
        <end position="757"/>
    </location>
</feature>
<feature type="transmembrane region" description="Helical" evidence="8">
    <location>
        <begin position="18"/>
        <end position="35"/>
    </location>
</feature>
<reference evidence="11 12" key="1">
    <citation type="submission" date="2018-06" db="EMBL/GenBank/DDBJ databases">
        <title>Genomic Encyclopedia of Type Strains, Phase III (KMG-III): the genomes of soil and plant-associated and newly described type strains.</title>
        <authorList>
            <person name="Whitman W."/>
        </authorList>
    </citation>
    <scope>NUCLEOTIDE SEQUENCE [LARGE SCALE GENOMIC DNA]</scope>
    <source>
        <strain evidence="11 12">CECT 7646</strain>
    </source>
</reference>
<feature type="transmembrane region" description="Helical" evidence="8">
    <location>
        <begin position="478"/>
        <end position="495"/>
    </location>
</feature>
<keyword evidence="5 8" id="KW-0472">Membrane</keyword>
<name>A0A318STT7_9BURK</name>
<evidence type="ECO:0000256" key="3">
    <source>
        <dbReference type="ARBA" id="ARBA00022692"/>
    </source>
</evidence>
<feature type="transmembrane region" description="Helical" evidence="8">
    <location>
        <begin position="119"/>
        <end position="145"/>
    </location>
</feature>
<organism evidence="11 12">
    <name type="scientific">Xylophilus ampelinus</name>
    <dbReference type="NCBI Taxonomy" id="54067"/>
    <lineage>
        <taxon>Bacteria</taxon>
        <taxon>Pseudomonadati</taxon>
        <taxon>Pseudomonadota</taxon>
        <taxon>Betaproteobacteria</taxon>
        <taxon>Burkholderiales</taxon>
        <taxon>Xylophilus</taxon>
    </lineage>
</organism>
<feature type="transmembrane region" description="Helical" evidence="8">
    <location>
        <begin position="151"/>
        <end position="170"/>
    </location>
</feature>
<dbReference type="PANTHER" id="PTHR30509:SF8">
    <property type="entry name" value="INNER MEMBRANE PROTEIN YCCS"/>
    <property type="match status" value="1"/>
</dbReference>
<comment type="caution">
    <text evidence="11">The sequence shown here is derived from an EMBL/GenBank/DDBJ whole genome shotgun (WGS) entry which is preliminary data.</text>
</comment>
<comment type="similarity">
    <text evidence="6">Belongs to the YccS/YhfK family.</text>
</comment>
<feature type="transmembrane region" description="Helical" evidence="8">
    <location>
        <begin position="94"/>
        <end position="112"/>
    </location>
</feature>
<dbReference type="NCBIfam" id="TIGR01666">
    <property type="entry name" value="YCCS"/>
    <property type="match status" value="1"/>
</dbReference>
<gene>
    <name evidence="11" type="ORF">DFQ15_11097</name>
</gene>
<evidence type="ECO:0000256" key="4">
    <source>
        <dbReference type="ARBA" id="ARBA00022989"/>
    </source>
</evidence>
<proteinExistence type="inferred from homology"/>
<dbReference type="Pfam" id="PF13515">
    <property type="entry name" value="FUSC_2"/>
    <property type="match status" value="1"/>
</dbReference>
<evidence type="ECO:0000256" key="1">
    <source>
        <dbReference type="ARBA" id="ARBA00004651"/>
    </source>
</evidence>
<dbReference type="EMBL" id="QJTC01000010">
    <property type="protein sequence ID" value="PYE78066.1"/>
    <property type="molecule type" value="Genomic_DNA"/>
</dbReference>
<dbReference type="InterPro" id="IPR032692">
    <property type="entry name" value="YccS_N"/>
</dbReference>
<dbReference type="Proteomes" id="UP000247540">
    <property type="component" value="Unassembled WGS sequence"/>
</dbReference>
<evidence type="ECO:0000256" key="5">
    <source>
        <dbReference type="ARBA" id="ARBA00023136"/>
    </source>
</evidence>
<evidence type="ECO:0000256" key="7">
    <source>
        <dbReference type="SAM" id="MobiDB-lite"/>
    </source>
</evidence>
<feature type="transmembrane region" description="Helical" evidence="8">
    <location>
        <begin position="525"/>
        <end position="547"/>
    </location>
</feature>
<evidence type="ECO:0000313" key="12">
    <source>
        <dbReference type="Proteomes" id="UP000247540"/>
    </source>
</evidence>
<evidence type="ECO:0000259" key="9">
    <source>
        <dbReference type="Pfam" id="PF12805"/>
    </source>
</evidence>
<feature type="transmembrane region" description="Helical" evidence="8">
    <location>
        <begin position="41"/>
        <end position="58"/>
    </location>
</feature>
<evidence type="ECO:0000259" key="10">
    <source>
        <dbReference type="Pfam" id="PF13515"/>
    </source>
</evidence>
<dbReference type="NCBIfam" id="TIGR01667">
    <property type="entry name" value="YCCS_YHFK"/>
    <property type="match status" value="1"/>
</dbReference>
<keyword evidence="3 8" id="KW-0812">Transmembrane</keyword>
<feature type="transmembrane region" description="Helical" evidence="8">
    <location>
        <begin position="454"/>
        <end position="472"/>
    </location>
</feature>
<evidence type="ECO:0000313" key="11">
    <source>
        <dbReference type="EMBL" id="PYE78066.1"/>
    </source>
</evidence>
<feature type="transmembrane region" description="Helical" evidence="8">
    <location>
        <begin position="500"/>
        <end position="519"/>
    </location>
</feature>
<feature type="domain" description="Integral membrane bound transporter" evidence="10">
    <location>
        <begin position="421"/>
        <end position="539"/>
    </location>
</feature>
<sequence length="757" mass="82291">MNLTTVRHGLRRLWAQDTFVYSLRVALALGSVMAVCRSVGRMDLVMPVLLGVIACALAETDDSLRGRLRALLVTMGCFVAVAFAVQALAAHVVLFGLALPAAAFVLTLLGAVGERYRAIGYATLIVVLYTAIGLEHLAASGISFWHRPLPLLAGAAWYGAISLVWAGLFTHQPVQQNLALLFDELAEALWIKSSMFEPVRGIDVVRRRIALARHNGRVVQALNTAKESLFRRIGTGAVAGGRMRRYLGLYFIAQDVHERASSSHYAYDELTDTFFHSDVMFRGQRLLALQGRACLELARAIRMREPFEKRPDSLQAMADLRAAIDHLRHRPPVDRPETPGRTARLLRSLQALADNLAALDATLTSAGHPPAEHDAQRDSSLFDRSPRTARDAIGRVRQQLGLASPLFRHAVRLSLALGAGYAAMQAMHVQEGWWVVLTTLFVCQPGYGATRRRMLQRVAGTFGGLVVGWMLFGLFHQPLVQAMLAVVAGIVFFAARRNRYALATGAITLLVLLCFNQIGNGYDLIVPRMVDTVAGALIAGAAVFLVLPDWQGRRLEATAARAIGSSARYLQAILQQYVDGKQDDLAYRLARRNAHNADAALSSALVQMLQEPGFLHRNGEAAIRFMVLSHTLLNYLSALGAHRGAVSAHGRDPLLEQAGAYLLQTLEEVASQLLAHRAPEAVSPEALAMAAALEAQDGVHGVGVQQIQMALIVRMVEPLRAGAARLIERPAAVGDAPHAVLPAHADGESNRFRKTTP</sequence>
<dbReference type="PANTHER" id="PTHR30509">
    <property type="entry name" value="P-HYDROXYBENZOIC ACID EFFLUX PUMP SUBUNIT-RELATED"/>
    <property type="match status" value="1"/>
</dbReference>
<evidence type="ECO:0000256" key="8">
    <source>
        <dbReference type="SAM" id="Phobius"/>
    </source>
</evidence>
<dbReference type="RefSeq" id="WP_110465561.1">
    <property type="nucleotide sequence ID" value="NZ_JAMOFZ010000010.1"/>
</dbReference>
<dbReference type="InterPro" id="IPR010020">
    <property type="entry name" value="Integral_membrane_YCCS_YHJK"/>
</dbReference>
<keyword evidence="2" id="KW-1003">Cell membrane</keyword>
<keyword evidence="4 8" id="KW-1133">Transmembrane helix</keyword>
<dbReference type="InterPro" id="IPR049453">
    <property type="entry name" value="Memb_transporter_dom"/>
</dbReference>
<feature type="domain" description="Integral membrane protein YccS N-terminal" evidence="9">
    <location>
        <begin position="71"/>
        <end position="362"/>
    </location>
</feature>
<evidence type="ECO:0000256" key="2">
    <source>
        <dbReference type="ARBA" id="ARBA00022475"/>
    </source>
</evidence>